<proteinExistence type="predicted"/>
<feature type="coiled-coil region" evidence="1">
    <location>
        <begin position="40"/>
        <end position="183"/>
    </location>
</feature>
<dbReference type="Proteomes" id="UP000432715">
    <property type="component" value="Unassembled WGS sequence"/>
</dbReference>
<keyword evidence="3" id="KW-1185">Reference proteome</keyword>
<evidence type="ECO:0000313" key="3">
    <source>
        <dbReference type="Proteomes" id="UP000432715"/>
    </source>
</evidence>
<evidence type="ECO:0000256" key="1">
    <source>
        <dbReference type="SAM" id="Coils"/>
    </source>
</evidence>
<evidence type="ECO:0000313" key="2">
    <source>
        <dbReference type="EMBL" id="KAB3534499.1"/>
    </source>
</evidence>
<dbReference type="RefSeq" id="WP_151861242.1">
    <property type="nucleotide sequence ID" value="NZ_WBZC01000027.1"/>
</dbReference>
<organism evidence="2 3">
    <name type="scientific">Alkaliphilus pronyensis</name>
    <dbReference type="NCBI Taxonomy" id="1482732"/>
    <lineage>
        <taxon>Bacteria</taxon>
        <taxon>Bacillati</taxon>
        <taxon>Bacillota</taxon>
        <taxon>Clostridia</taxon>
        <taxon>Peptostreptococcales</taxon>
        <taxon>Natronincolaceae</taxon>
        <taxon>Alkaliphilus</taxon>
    </lineage>
</organism>
<keyword evidence="1" id="KW-0175">Coiled coil</keyword>
<protein>
    <submittedName>
        <fullName evidence="2">Uncharacterized protein</fullName>
    </submittedName>
</protein>
<reference evidence="2 3" key="1">
    <citation type="submission" date="2019-10" db="EMBL/GenBank/DDBJ databases">
        <title>Alkaliphilus serpentinus sp. nov. and Alkaliphilus pronyensis sp. nov., two novel anaerobic alkaliphilic species isolated from the serpentinized-hosted hydrothermal field of the Prony Bay (New Caledonia).</title>
        <authorList>
            <person name="Postec A."/>
        </authorList>
    </citation>
    <scope>NUCLEOTIDE SEQUENCE [LARGE SCALE GENOMIC DNA]</scope>
    <source>
        <strain evidence="2 3">LacV</strain>
    </source>
</reference>
<dbReference type="EMBL" id="WBZC01000027">
    <property type="protein sequence ID" value="KAB3534499.1"/>
    <property type="molecule type" value="Genomic_DNA"/>
</dbReference>
<dbReference type="Gene3D" id="1.20.5.340">
    <property type="match status" value="1"/>
</dbReference>
<sequence>MPIPILIGAVAVAKTALATKAAIGIGAAVVATGGTAVYMSSQHKEEVSRMQDRIYQLQKELADSREKEKNLQAKIVEIQQEQEKLTREIAELNMKTEEYQEKISAISAELKKNDSRFRRIIATITFRLKQLEEENQRLSNKLEDENREKSLAEDRRSKTSQNLISLKDRKEKLENELGNTCNLILSIESEIKDLKQVI</sequence>
<dbReference type="AlphaFoldDB" id="A0A6I0EZD5"/>
<gene>
    <name evidence="2" type="ORF">F8154_08800</name>
</gene>
<name>A0A6I0EZD5_9FIRM</name>
<accession>A0A6I0EZD5</accession>
<comment type="caution">
    <text evidence="2">The sequence shown here is derived from an EMBL/GenBank/DDBJ whole genome shotgun (WGS) entry which is preliminary data.</text>
</comment>